<dbReference type="InterPro" id="IPR013783">
    <property type="entry name" value="Ig-like_fold"/>
</dbReference>
<feature type="compositionally biased region" description="Acidic residues" evidence="3">
    <location>
        <begin position="682"/>
        <end position="694"/>
    </location>
</feature>
<organism evidence="5 6">
    <name type="scientific">Candidatus Nitrospira nitrificans</name>
    <dbReference type="NCBI Taxonomy" id="1742973"/>
    <lineage>
        <taxon>Bacteria</taxon>
        <taxon>Pseudomonadati</taxon>
        <taxon>Nitrospirota</taxon>
        <taxon>Nitrospiria</taxon>
        <taxon>Nitrospirales</taxon>
        <taxon>Nitrospiraceae</taxon>
        <taxon>Nitrospira</taxon>
    </lineage>
</organism>
<keyword evidence="2" id="KW-0964">Secreted</keyword>
<dbReference type="InterPro" id="IPR011049">
    <property type="entry name" value="Serralysin-like_metalloprot_C"/>
</dbReference>
<name>A0A0S4L7N0_9BACT</name>
<proteinExistence type="predicted"/>
<dbReference type="PRINTS" id="PR00313">
    <property type="entry name" value="CABNDNGRPT"/>
</dbReference>
<dbReference type="GO" id="GO:0005576">
    <property type="term" value="C:extracellular region"/>
    <property type="evidence" value="ECO:0007669"/>
    <property type="project" value="UniProtKB-SubCell"/>
</dbReference>
<dbReference type="STRING" id="1742973.COMA2_10318"/>
<evidence type="ECO:0000313" key="6">
    <source>
        <dbReference type="Proteomes" id="UP000198736"/>
    </source>
</evidence>
<dbReference type="SUPFAM" id="SSF51120">
    <property type="entry name" value="beta-Roll"/>
    <property type="match status" value="19"/>
</dbReference>
<feature type="region of interest" description="Disordered" evidence="3">
    <location>
        <begin position="971"/>
        <end position="990"/>
    </location>
</feature>
<dbReference type="PROSITE" id="PS00330">
    <property type="entry name" value="HEMOLYSIN_CALCIUM"/>
    <property type="match status" value="26"/>
</dbReference>
<dbReference type="Pfam" id="PF05345">
    <property type="entry name" value="He_PIG"/>
    <property type="match status" value="1"/>
</dbReference>
<dbReference type="EMBL" id="CZPZ01000001">
    <property type="protein sequence ID" value="CUS31830.1"/>
    <property type="molecule type" value="Genomic_DNA"/>
</dbReference>
<dbReference type="Gene3D" id="3.40.50.1820">
    <property type="entry name" value="alpha/beta hydrolase"/>
    <property type="match status" value="1"/>
</dbReference>
<dbReference type="SMART" id="SM00736">
    <property type="entry name" value="CADG"/>
    <property type="match status" value="1"/>
</dbReference>
<dbReference type="RefSeq" id="WP_090893978.1">
    <property type="nucleotide sequence ID" value="NZ_CZPZ01000001.1"/>
</dbReference>
<evidence type="ECO:0000256" key="2">
    <source>
        <dbReference type="ARBA" id="ARBA00022525"/>
    </source>
</evidence>
<feature type="domain" description="Dystroglycan-type cadherin-like" evidence="4">
    <location>
        <begin position="2762"/>
        <end position="2864"/>
    </location>
</feature>
<accession>A0A0S4L7N0</accession>
<dbReference type="SUPFAM" id="SSF49313">
    <property type="entry name" value="Cadherin-like"/>
    <property type="match status" value="1"/>
</dbReference>
<sequence>MSEVIRTYYEHAQLSDAAYANLSVGMPQDLYVQALKARGFGSLQATEFANRYAIVSTLNDSSTGFSATLFQRNGTSEKILAIRGTNDIVDLLISDLQIGLFGMADQYASLNMFYSQLIVEGKLLSTDTLTVTGHSLGGFLAQAFTVDHSLTVSHAYTYNAPGFGGVLINPFGSLGVAGASVPDSLIANIIAQGPSFVSSQGRQIGEPEHAFIETSLNPLTNHSVRSLVDALAFYDLMHQIDPTVSAPTVTTLLSTVSATATTSLETSLDALRKVFQRPTATPTPVGDRDAYYTNLIALRGSLPAVSPYQVVSLVGTEQTAASLATSSSSDGIAYRYALRELNPFVITGVDYGQHNVGGALDLYDAHTGQGTVTALYLSDRADLLAEKHTYGLADGTPVNRSTTLYEDQLTGFTNERGATATEAIIFGDFAGRELVGRSGNDHLYGGGGNDTLSGGAGQDYLEGGSDDDTLDGGSESDILLGQQGTDTLNGGTGNDRLNGGLGDDRLEGGTGSDHYTYVTGQGHDTIEDFDQLGSIRFGGAVLVGGIRRETDPAGTYQSLDGQFTYVKHGTDLVINHTVTIKNFDFDGGALGIKLADAPHTATPEAPTIDSGSNGFPTVVFTPENPDGSAWNIARFGEVNYVLTGGSRSDQITADLGNDQLFGGGGHDVLQGNKGQDLLDGGAGDDELQGGEGDDVLSGGLGNDVLVGTGALADEIGNDYLDGGEGLDILLGGSGHDQLIGGAGDDQLSGEGILVDGAAWTSTGNDYLDGGEGHDGLAGFAGDDILLGGLGDDLLSGDNLLNATLPWNPTVDGEDLLDGGGGTDRLFGGGKDDVLLGGDGADELWGDDQQVGVIQEGDDWLEGGGGTDQLVGGGGKDALFGGEGDDLLVGDYANNPTLGFDDTLDGGAGVDELHGGGGNDLLNGGSDHDRLFGQEGDDQLYGGLGDDHLQGGNGDDVLLGEAGVDVLAGQEGDDHLFGEEGNDELQGGAGQDLLVGGLGNDRLLGGDADDTVVGEEGDDQLSGGAGLDQLVGGLGNDLLLGDGANDTLFGGEGNDQLQGGDGTDTLLGEAGRDVLFGDAGDDTLWGDDGDDQLAGDAGDDVLIGGTGNDLLLGGGGRDFYHVGVGEGADVMTDHAGEGNRVVFDAGVTPEDLHVGLAPTALVLHIGSGGDHVAITGFNAHDALAPSAIADYQFADGTIVTHADLVARGLGLDPTLLANATVTGRVIAGGTGGDPLTGTSLNDLLHGGAGNDALSGGSGADTLLGGTGDDQLDGGSGNDTYVYRVGDGLDVVVDTAEVGEENVLSFGSGLASVDLRLMVSGGSIVVGAGDPTQGVLLGNTRRNSITDTHDIDRFQTADGTVLSYADLLARGIDIVGTAGDDRLFGTSIEDRFVGRAGNDQLFGGAGHDHYRFNLGDGLDTIVDAASVAEGNEVTFGAGIASSMLTLSLVQDSINSPTGQDLVIRIGSGGEQLWLTGLDRDNVLGPHAVETFRFTDGTSLSYAQLLERGIEIGGTSGDETLTGTNADDRFVGGEGNDRLEGKGGDDRYIFGRGSGQDTIIDRAGTSDTIEWAADVLPSEVTVTRSGDDLELTITGTTDRVTVSEFFLADPFRIEVVRFADGTVWDAAFLAESVQSRVTGTAGPDGLDGTAADDLLMGFAGDDHLTGLAGDDYLDGGTGIDTMVGGPGDDVYVADATGDEVTENLNEGIDAVHSSVTHTLGENVEHLTLTGLGAINGTGNVLDNLLIGNSATNILAGGAGHDTYVVGMGDTVVEQAHEGLDTVQSDQSYALGAHVENLTLTGVAAIKGTGNALDNVLTGNGSMSWLAGGAGHDTYVLKGLEIVTESAGQGIDTVMTAQSYQLGSHVEQLTLLDSDRSLIGNQLSPMSIDAMGNELENTLTGNRGVNRLDGGVGADVMRGQAGNDTYVVDDAGDVVVETAVDGIDTVESAISYTLIDHVEELWLTGTGTTSGTGNQLDNRIVGNSAGNVLDGAGGNDRLEGGAGGDTYLFGHGSGWDRVIDSGVGDVVQLKAGITPNDMAAAQYFHSGNFQPNGLVLGILGSTDALYIQSYFHLSAPPLIRFDDGTTWDLAAVNQRIVTGPSFVSPDWKNVATVRESATTILGTAGNDLLSGTAGPDVFFSSNGSDTLIGGAGDDRYSIDFAGDDVIIEDPHGGVDTVTGDLPEGYVLPDHVEQAEFSGHVITGNSLDNVITAGPASNTLDGSHGNDVLIGGFLRSMPVSRDDSGSDILIGGDGNDTLVPVGGVYQSSGLIAPITNAAIIKADDVLVGGRGDDTYILYHAEEMVIERVDEGTDRVRSAVTYTLPGNVENLELVDSAIPGTSNGTGNELDNVLQGNRLANVLQGAAGNDRLQGGLDEDLLQGGTGQDTYLFNLGDGIDTIEDAAVVGEGNRIQFGVGISRNDLTVTHDEVTRTLIIQVGAGGTDRLVLNNFDLAGVNGTPVIETLAFADGTTTSLAGFFGPTVTEGPDTITTGAGDDVINALGGDDIVDAGAGNDIIAGGIGNDTLTGGSGDDTYIYDLGDGIDTISDTAAPGEDNTVEFGAGIAPTDLRLGIGSLVIKVGTTGDAIHLTHFDPTNVLGSHTIETFRFADGTVLSYDQLVQRGFDLTGTDGHDSMTGTNVVDRITALAGDDILAGGRGNDQMIGGGGHDTYIFNLGDGVDTIDDVALPGAGNRIQFGAGISQSDVSLVQDEAARTLTIHVGSSGTDRLVLANFDPPHANGSLVVSALEFADGDVVHLSDRYSPNHAPRVAVPVLDQTAAEDAFFTFTVPATTFTDADVSHGDTLAYGAALADGSPLPTWLTFDPITRTFSGTPGVGEAGMLEITITATDQGHLSATDLFMLSISGPLPHTFVGTPGNDVLTGGRGDDTLNGLAGHDRLNGGHGNDVLDGGTGVDTMQGGPGHDTYTVDRPGDVVVEFADDGIDTVHSSLLYTLGAHLENLTLTGTAAISGTGNALNNVLLGNGANNTLQRGAGHDRLDGGLGSDVLIGGGGDDTYVVDRAGDMVIEHAAQGSDTVESSLAYILGPNMEHLILTGSANINGAGNTASNVLVGNRGNNILDAGSGDDTLDGGMGHDVLLGGSGHDRLVGGGGDDTLSAGSGNDYLDGDAGHDQLMGGSGADHVIGGLGNDTLVGNSGSDTYRFARGDGQDTIQDVDAFAGNHDRVLLETTIDPLDLVISRQAHDLRLAIHGSTDQVTVKDWYLGRTNHIEMIHAGNGEVLLSTQVDQLIHAMAAFTQQTGLTWEHAIEQRPQEVQTILAASWQ</sequence>
<evidence type="ECO:0000313" key="5">
    <source>
        <dbReference type="EMBL" id="CUS31830.1"/>
    </source>
</evidence>
<feature type="compositionally biased region" description="Low complexity" evidence="3">
    <location>
        <begin position="471"/>
        <end position="498"/>
    </location>
</feature>
<evidence type="ECO:0000259" key="4">
    <source>
        <dbReference type="SMART" id="SM00736"/>
    </source>
</evidence>
<gene>
    <name evidence="5" type="ORF">COMA2_10318</name>
</gene>
<evidence type="ECO:0000256" key="3">
    <source>
        <dbReference type="SAM" id="MobiDB-lite"/>
    </source>
</evidence>
<feature type="region of interest" description="Disordered" evidence="3">
    <location>
        <begin position="441"/>
        <end position="508"/>
    </location>
</feature>
<dbReference type="InterPro" id="IPR006644">
    <property type="entry name" value="Cadg"/>
</dbReference>
<dbReference type="SUPFAM" id="SSF53474">
    <property type="entry name" value="alpha/beta-Hydrolases"/>
    <property type="match status" value="1"/>
</dbReference>
<comment type="subcellular location">
    <subcellularLocation>
        <location evidence="1">Secreted</location>
    </subcellularLocation>
</comment>
<dbReference type="InterPro" id="IPR015919">
    <property type="entry name" value="Cadherin-like_sf"/>
</dbReference>
<dbReference type="Gene3D" id="2.150.10.10">
    <property type="entry name" value="Serralysin-like metalloprotease, C-terminal"/>
    <property type="match status" value="19"/>
</dbReference>
<feature type="compositionally biased region" description="Gly residues" evidence="3">
    <location>
        <begin position="444"/>
        <end position="457"/>
    </location>
</feature>
<dbReference type="GO" id="GO:0016020">
    <property type="term" value="C:membrane"/>
    <property type="evidence" value="ECO:0007669"/>
    <property type="project" value="InterPro"/>
</dbReference>
<dbReference type="GO" id="GO:0005509">
    <property type="term" value="F:calcium ion binding"/>
    <property type="evidence" value="ECO:0007669"/>
    <property type="project" value="InterPro"/>
</dbReference>
<dbReference type="Pfam" id="PF06594">
    <property type="entry name" value="HCBP_related"/>
    <property type="match status" value="4"/>
</dbReference>
<dbReference type="PANTHER" id="PTHR38340">
    <property type="entry name" value="S-LAYER PROTEIN"/>
    <property type="match status" value="1"/>
</dbReference>
<dbReference type="Proteomes" id="UP000198736">
    <property type="component" value="Unassembled WGS sequence"/>
</dbReference>
<protein>
    <submittedName>
        <fullName evidence="5">Putative Ig family protein</fullName>
    </submittedName>
</protein>
<dbReference type="InterPro" id="IPR050557">
    <property type="entry name" value="RTX_toxin/Mannuronan_C5-epim"/>
</dbReference>
<keyword evidence="6" id="KW-1185">Reference proteome</keyword>
<evidence type="ECO:0000256" key="1">
    <source>
        <dbReference type="ARBA" id="ARBA00004613"/>
    </source>
</evidence>
<dbReference type="Pfam" id="PF00353">
    <property type="entry name" value="HemolysinCabind"/>
    <property type="match status" value="32"/>
</dbReference>
<feature type="region of interest" description="Disordered" evidence="3">
    <location>
        <begin position="672"/>
        <end position="695"/>
    </location>
</feature>
<dbReference type="InterPro" id="IPR018511">
    <property type="entry name" value="Hemolysin-typ_Ca-bd_CS"/>
</dbReference>
<dbReference type="Gene3D" id="2.60.40.10">
    <property type="entry name" value="Immunoglobulins"/>
    <property type="match status" value="1"/>
</dbReference>
<dbReference type="PANTHER" id="PTHR38340:SF1">
    <property type="entry name" value="S-LAYER PROTEIN"/>
    <property type="match status" value="1"/>
</dbReference>
<dbReference type="InterPro" id="IPR029058">
    <property type="entry name" value="AB_hydrolase_fold"/>
</dbReference>
<dbReference type="InterPro" id="IPR001343">
    <property type="entry name" value="Hemolysn_Ca-bd"/>
</dbReference>
<reference evidence="6" key="1">
    <citation type="submission" date="2015-10" db="EMBL/GenBank/DDBJ databases">
        <authorList>
            <person name="Luecker S."/>
            <person name="Luecker S."/>
        </authorList>
    </citation>
    <scope>NUCLEOTIDE SEQUENCE [LARGE SCALE GENOMIC DNA]</scope>
</reference>
<dbReference type="InterPro" id="IPR010566">
    <property type="entry name" value="Haemolys_ca-bd"/>
</dbReference>